<evidence type="ECO:0000256" key="8">
    <source>
        <dbReference type="ARBA" id="ARBA00023002"/>
    </source>
</evidence>
<dbReference type="Proteomes" id="UP001165082">
    <property type="component" value="Unassembled WGS sequence"/>
</dbReference>
<dbReference type="GO" id="GO:0050660">
    <property type="term" value="F:flavin adenine dinucleotide binding"/>
    <property type="evidence" value="ECO:0007669"/>
    <property type="project" value="InterPro"/>
</dbReference>
<dbReference type="CDD" id="cd02801">
    <property type="entry name" value="DUS_like_FMN"/>
    <property type="match status" value="1"/>
</dbReference>
<keyword evidence="11" id="KW-1185">Reference proteome</keyword>
<dbReference type="GO" id="GO:0000049">
    <property type="term" value="F:tRNA binding"/>
    <property type="evidence" value="ECO:0007669"/>
    <property type="project" value="UniProtKB-KW"/>
</dbReference>
<keyword evidence="6" id="KW-0521">NADP</keyword>
<keyword evidence="4" id="KW-0288">FMN</keyword>
<keyword evidence="2" id="KW-0820">tRNA-binding</keyword>
<keyword evidence="7" id="KW-0694">RNA-binding</keyword>
<accession>A0A9W7G3G9</accession>
<evidence type="ECO:0000256" key="2">
    <source>
        <dbReference type="ARBA" id="ARBA00022555"/>
    </source>
</evidence>
<sequence>MIQWTDHHYRTLFRSISSCPTLYTEMIMDDALVHQHRISPFFETIEPWLRCGRSEDPIAVQLGGGGRCGSPSSVNQASIETFCLASELVVGYGRAHNPFPFGELNVNSGCPSGKAVSRGFGADLMRKSSGDHTRALLSQLCRRVGGDVDVTLKCRIGCVERYNRPGPDARVGYEMLRDYVEGAASAGVRKVVLHSRVCVLGGFSTGKNRTVPPLYYDVARRVARDFPGVEVVVNGGVGSLGVAEDILGGRYQGGNGGGEDEIWGWGEGEDLTGCNPGGVMVGRWAYNDVCGMWDADSRFYEKLDRDPTYRRVLEEYFEHCEGLGMRKNNKLDGLPSLIKPLHNIFCGLNGNKQYKQGLDKALKEWGRGGGGFEVGIRELVEGVLAEGYIREDVLEGPISAQRNKAQRGR</sequence>
<dbReference type="PANTHER" id="PTHR42907:SF1">
    <property type="entry name" value="FMN-LINKED OXIDOREDUCTASES SUPERFAMILY PROTEIN"/>
    <property type="match status" value="1"/>
</dbReference>
<name>A0A9W7G3G9_9STRA</name>
<dbReference type="InterPro" id="IPR004653">
    <property type="entry name" value="DusA"/>
</dbReference>
<dbReference type="AlphaFoldDB" id="A0A9W7G3G9"/>
<evidence type="ECO:0000259" key="9">
    <source>
        <dbReference type="Pfam" id="PF01207"/>
    </source>
</evidence>
<evidence type="ECO:0000313" key="10">
    <source>
        <dbReference type="EMBL" id="GMI31660.1"/>
    </source>
</evidence>
<dbReference type="Gene3D" id="3.20.20.70">
    <property type="entry name" value="Aldolase class I"/>
    <property type="match status" value="1"/>
</dbReference>
<reference evidence="10" key="1">
    <citation type="submission" date="2022-07" db="EMBL/GenBank/DDBJ databases">
        <title>Genome analysis of Parmales, a sister group of diatoms, reveals the evolutionary specialization of diatoms from phago-mixotrophs to photoautotrophs.</title>
        <authorList>
            <person name="Ban H."/>
            <person name="Sato S."/>
            <person name="Yoshikawa S."/>
            <person name="Kazumasa Y."/>
            <person name="Nakamura Y."/>
            <person name="Ichinomiya M."/>
            <person name="Saitoh K."/>
            <person name="Sato N."/>
            <person name="Blanc-Mathieu R."/>
            <person name="Endo H."/>
            <person name="Kuwata A."/>
            <person name="Ogata H."/>
        </authorList>
    </citation>
    <scope>NUCLEOTIDE SEQUENCE</scope>
</reference>
<protein>
    <recommendedName>
        <fullName evidence="9">DUS-like FMN-binding domain-containing protein</fullName>
    </recommendedName>
</protein>
<proteinExistence type="predicted"/>
<evidence type="ECO:0000256" key="6">
    <source>
        <dbReference type="ARBA" id="ARBA00022857"/>
    </source>
</evidence>
<keyword evidence="3" id="KW-0285">Flavoprotein</keyword>
<feature type="domain" description="DUS-like FMN-binding" evidence="9">
    <location>
        <begin position="103"/>
        <end position="246"/>
    </location>
</feature>
<evidence type="ECO:0000313" key="11">
    <source>
        <dbReference type="Proteomes" id="UP001165082"/>
    </source>
</evidence>
<dbReference type="Pfam" id="PF01207">
    <property type="entry name" value="Dus"/>
    <property type="match status" value="1"/>
</dbReference>
<dbReference type="PROSITE" id="PS01136">
    <property type="entry name" value="UPF0034"/>
    <property type="match status" value="1"/>
</dbReference>
<comment type="caution">
    <text evidence="10">The sequence shown here is derived from an EMBL/GenBank/DDBJ whole genome shotgun (WGS) entry which is preliminary data.</text>
</comment>
<keyword evidence="8" id="KW-0560">Oxidoreductase</keyword>
<gene>
    <name evidence="10" type="ORF">TrRE_jg6449</name>
</gene>
<dbReference type="SUPFAM" id="SSF51395">
    <property type="entry name" value="FMN-linked oxidoreductases"/>
    <property type="match status" value="1"/>
</dbReference>
<evidence type="ECO:0000256" key="4">
    <source>
        <dbReference type="ARBA" id="ARBA00022643"/>
    </source>
</evidence>
<dbReference type="EMBL" id="BRXZ01007675">
    <property type="protein sequence ID" value="GMI31660.1"/>
    <property type="molecule type" value="Genomic_DNA"/>
</dbReference>
<evidence type="ECO:0000256" key="7">
    <source>
        <dbReference type="ARBA" id="ARBA00022884"/>
    </source>
</evidence>
<organism evidence="10 11">
    <name type="scientific">Triparma retinervis</name>
    <dbReference type="NCBI Taxonomy" id="2557542"/>
    <lineage>
        <taxon>Eukaryota</taxon>
        <taxon>Sar</taxon>
        <taxon>Stramenopiles</taxon>
        <taxon>Ochrophyta</taxon>
        <taxon>Bolidophyceae</taxon>
        <taxon>Parmales</taxon>
        <taxon>Triparmaceae</taxon>
        <taxon>Triparma</taxon>
    </lineage>
</organism>
<evidence type="ECO:0000256" key="3">
    <source>
        <dbReference type="ARBA" id="ARBA00022630"/>
    </source>
</evidence>
<dbReference type="InterPro" id="IPR013785">
    <property type="entry name" value="Aldolase_TIM"/>
</dbReference>
<comment type="cofactor">
    <cofactor evidence="1">
        <name>FMN</name>
        <dbReference type="ChEBI" id="CHEBI:58210"/>
    </cofactor>
</comment>
<dbReference type="GO" id="GO:0017150">
    <property type="term" value="F:tRNA dihydrouridine synthase activity"/>
    <property type="evidence" value="ECO:0007669"/>
    <property type="project" value="InterPro"/>
</dbReference>
<evidence type="ECO:0000256" key="1">
    <source>
        <dbReference type="ARBA" id="ARBA00001917"/>
    </source>
</evidence>
<dbReference type="OrthoDB" id="10262250at2759"/>
<dbReference type="InterPro" id="IPR035587">
    <property type="entry name" value="DUS-like_FMN-bd"/>
</dbReference>
<dbReference type="PANTHER" id="PTHR42907">
    <property type="entry name" value="FMN-LINKED OXIDOREDUCTASES SUPERFAMILY PROTEIN"/>
    <property type="match status" value="1"/>
</dbReference>
<dbReference type="InterPro" id="IPR018517">
    <property type="entry name" value="tRNA_hU_synthase_CS"/>
</dbReference>
<evidence type="ECO:0000256" key="5">
    <source>
        <dbReference type="ARBA" id="ARBA00022694"/>
    </source>
</evidence>
<keyword evidence="5" id="KW-0819">tRNA processing</keyword>